<evidence type="ECO:0000256" key="1">
    <source>
        <dbReference type="ARBA" id="ARBA00022741"/>
    </source>
</evidence>
<dbReference type="SMART" id="SM00490">
    <property type="entry name" value="HELICc"/>
    <property type="match status" value="1"/>
</dbReference>
<proteinExistence type="predicted"/>
<dbReference type="InterPro" id="IPR055227">
    <property type="entry name" value="HRQ1_WHD"/>
</dbReference>
<dbReference type="InterPro" id="IPR014001">
    <property type="entry name" value="Helicase_ATP-bd"/>
</dbReference>
<evidence type="ECO:0000256" key="2">
    <source>
        <dbReference type="ARBA" id="ARBA00022840"/>
    </source>
</evidence>
<dbReference type="Gene3D" id="3.40.50.300">
    <property type="entry name" value="P-loop containing nucleotide triphosphate hydrolases"/>
    <property type="match status" value="2"/>
</dbReference>
<dbReference type="PROSITE" id="PS51192">
    <property type="entry name" value="HELICASE_ATP_BIND_1"/>
    <property type="match status" value="1"/>
</dbReference>
<accession>A0A1G5FTC3</accession>
<feature type="domain" description="Helicase C-terminal" evidence="4">
    <location>
        <begin position="287"/>
        <end position="439"/>
    </location>
</feature>
<dbReference type="PANTHER" id="PTHR47957">
    <property type="entry name" value="ATP-DEPENDENT HELICASE HRQ1"/>
    <property type="match status" value="1"/>
</dbReference>
<dbReference type="InterPro" id="IPR011545">
    <property type="entry name" value="DEAD/DEAH_box_helicase_dom"/>
</dbReference>
<dbReference type="InterPro" id="IPR001650">
    <property type="entry name" value="Helicase_C-like"/>
</dbReference>
<dbReference type="Pfam" id="PF09369">
    <property type="entry name" value="MZB"/>
    <property type="match status" value="1"/>
</dbReference>
<dbReference type="InterPro" id="IPR018973">
    <property type="entry name" value="MZB"/>
</dbReference>
<dbReference type="OrthoDB" id="9760034at2"/>
<feature type="domain" description="Helicase ATP-binding" evidence="3">
    <location>
        <begin position="71"/>
        <end position="263"/>
    </location>
</feature>
<dbReference type="Pfam" id="PF22982">
    <property type="entry name" value="WHD_HRQ1"/>
    <property type="match status" value="1"/>
</dbReference>
<keyword evidence="6" id="KW-1185">Reference proteome</keyword>
<dbReference type="GO" id="GO:0006289">
    <property type="term" value="P:nucleotide-excision repair"/>
    <property type="evidence" value="ECO:0007669"/>
    <property type="project" value="TreeGrafter"/>
</dbReference>
<evidence type="ECO:0000259" key="4">
    <source>
        <dbReference type="PROSITE" id="PS51194"/>
    </source>
</evidence>
<dbReference type="GO" id="GO:0043138">
    <property type="term" value="F:3'-5' DNA helicase activity"/>
    <property type="evidence" value="ECO:0007669"/>
    <property type="project" value="TreeGrafter"/>
</dbReference>
<gene>
    <name evidence="5" type="ORF">SAMN05661077_2101</name>
</gene>
<keyword evidence="2" id="KW-0067">ATP-binding</keyword>
<dbReference type="CDD" id="cd17923">
    <property type="entry name" value="DEXHc_Hrq1-like"/>
    <property type="match status" value="1"/>
</dbReference>
<dbReference type="InterPro" id="IPR027417">
    <property type="entry name" value="P-loop_NTPase"/>
</dbReference>
<sequence length="778" mass="84873">MATRKAHAHTPLERVLADLEGQDRFRRERAHYRYVPPRPATYGDLDLDPRLAEVLAAGGMERLYTHQAEGVAAARRGEHVVAMTPTASGKSLVYNLPVLEAALADPAARALYVFPLKGLEQDQVGGLNALAGELGLHPAPGAREQGPLQAAEVYDGDTPGHRRTKIRQQPPTALFTNPDMLHLGLLPHHDKWAEFFANLRYVVVDEIHTYRGVFGSHAAQVFRRLRRVARHYGAEPQFIACSATIANPAELAETLLGVPFTAVTESGAPAGGKHFYFVRPEASPYTTATDLFLRCLETGLKSIAFTRARRATELVYQWAAERGGALAERISPYRAGFLPAERRAIEQRLFSGELDGVVSTSALELGVDIGELDACVLVGYPGSVASTWQRAGRVGRRGEDAVIFQVAGNDALDQYFMRHPETFFERSHEAVVVDPANPRLLGQHLPCAAAELPLRGDDPVYAGKDPGPFQEALAGLEADGGLRREGDTWYAVLPSPHRAVGIRAIGSAFRILDEAGKPLGDLDGDRVLREVFPGAVYLHRGRNHRIVELNLEGRYAVARPAKVHYYTRALSDEDTDIRETRRRRRGNRLIPHFGDLRITRRVTGYERRRTSDGKRIGTHDLSLPATTFDTEGLWLPVTGDAQTAIREAGADLPGALHAAEHALIKMLPLFALCDATDVGGVSYPLYPPLNGPNIFVYDGYEGGIGFSRRGFETLGDWLIATLQALRECPCDAGCPSCVQDPQCGNANEPLDKHGAIALLAHWLGEPAAAGPAARRATA</sequence>
<dbReference type="Pfam" id="PF00270">
    <property type="entry name" value="DEAD"/>
    <property type="match status" value="1"/>
</dbReference>
<dbReference type="SMART" id="SM00487">
    <property type="entry name" value="DEXDc"/>
    <property type="match status" value="1"/>
</dbReference>
<dbReference type="GO" id="GO:0003676">
    <property type="term" value="F:nucleic acid binding"/>
    <property type="evidence" value="ECO:0007669"/>
    <property type="project" value="InterPro"/>
</dbReference>
<evidence type="ECO:0000313" key="5">
    <source>
        <dbReference type="EMBL" id="SCY42394.1"/>
    </source>
</evidence>
<dbReference type="PROSITE" id="PS51194">
    <property type="entry name" value="HELICASE_CTER"/>
    <property type="match status" value="1"/>
</dbReference>
<reference evidence="6" key="1">
    <citation type="submission" date="2016-10" db="EMBL/GenBank/DDBJ databases">
        <authorList>
            <person name="Varghese N."/>
        </authorList>
    </citation>
    <scope>NUCLEOTIDE SEQUENCE [LARGE SCALE GENOMIC DNA]</scope>
    <source>
        <strain evidence="6">HL 19</strain>
    </source>
</reference>
<dbReference type="CDD" id="cd18797">
    <property type="entry name" value="SF2_C_Hrq"/>
    <property type="match status" value="1"/>
</dbReference>
<dbReference type="GO" id="GO:0005524">
    <property type="term" value="F:ATP binding"/>
    <property type="evidence" value="ECO:0007669"/>
    <property type="project" value="UniProtKB-KW"/>
</dbReference>
<keyword evidence="5" id="KW-0347">Helicase</keyword>
<dbReference type="GO" id="GO:0036297">
    <property type="term" value="P:interstrand cross-link repair"/>
    <property type="evidence" value="ECO:0007669"/>
    <property type="project" value="TreeGrafter"/>
</dbReference>
<dbReference type="AlphaFoldDB" id="A0A1G5FTC3"/>
<dbReference type="PANTHER" id="PTHR47957:SF3">
    <property type="entry name" value="ATP-DEPENDENT HELICASE HRQ1"/>
    <property type="match status" value="1"/>
</dbReference>
<keyword evidence="1" id="KW-0547">Nucleotide-binding</keyword>
<name>A0A1G5FTC3_9GAMM</name>
<dbReference type="RefSeq" id="WP_082432782.1">
    <property type="nucleotide sequence ID" value="NZ_FMUN01000005.1"/>
</dbReference>
<dbReference type="SUPFAM" id="SSF52540">
    <property type="entry name" value="P-loop containing nucleoside triphosphate hydrolases"/>
    <property type="match status" value="1"/>
</dbReference>
<evidence type="ECO:0000259" key="3">
    <source>
        <dbReference type="PROSITE" id="PS51192"/>
    </source>
</evidence>
<keyword evidence="5" id="KW-0378">Hydrolase</keyword>
<dbReference type="Proteomes" id="UP000183104">
    <property type="component" value="Unassembled WGS sequence"/>
</dbReference>
<protein>
    <submittedName>
        <fullName evidence="5">DEAD/DEAH box helicase domain-containing protein</fullName>
    </submittedName>
</protein>
<evidence type="ECO:0000313" key="6">
    <source>
        <dbReference type="Proteomes" id="UP000183104"/>
    </source>
</evidence>
<dbReference type="Pfam" id="PF00271">
    <property type="entry name" value="Helicase_C"/>
    <property type="match status" value="1"/>
</dbReference>
<dbReference type="EMBL" id="FMUN01000005">
    <property type="protein sequence ID" value="SCY42394.1"/>
    <property type="molecule type" value="Genomic_DNA"/>
</dbReference>
<organism evidence="5 6">
    <name type="scientific">Thiohalorhabdus denitrificans</name>
    <dbReference type="NCBI Taxonomy" id="381306"/>
    <lineage>
        <taxon>Bacteria</taxon>
        <taxon>Pseudomonadati</taxon>
        <taxon>Pseudomonadota</taxon>
        <taxon>Gammaproteobacteria</taxon>
        <taxon>Thiohalorhabdales</taxon>
        <taxon>Thiohalorhabdaceae</taxon>
        <taxon>Thiohalorhabdus</taxon>
    </lineage>
</organism>